<feature type="coiled-coil region" evidence="1">
    <location>
        <begin position="11"/>
        <end position="46"/>
    </location>
</feature>
<dbReference type="Pfam" id="PF11363">
    <property type="entry name" value="DUF3164"/>
    <property type="match status" value="1"/>
</dbReference>
<evidence type="ECO:0000313" key="3">
    <source>
        <dbReference type="Proteomes" id="UP001165488"/>
    </source>
</evidence>
<keyword evidence="1" id="KW-0175">Coiled coil</keyword>
<dbReference type="EMBL" id="JAKZGS010000028">
    <property type="protein sequence ID" value="MCH7400099.1"/>
    <property type="molecule type" value="Genomic_DNA"/>
</dbReference>
<accession>A0ABS9UUC2</accession>
<comment type="caution">
    <text evidence="2">The sequence shown here is derived from an EMBL/GenBank/DDBJ whole genome shotgun (WGS) entry which is preliminary data.</text>
</comment>
<dbReference type="Proteomes" id="UP001165488">
    <property type="component" value="Unassembled WGS sequence"/>
</dbReference>
<reference evidence="2" key="1">
    <citation type="submission" date="2022-03" db="EMBL/GenBank/DDBJ databases">
        <title>De novo assembled genomes of Belliella spp. (Cyclobacteriaceae) strains.</title>
        <authorList>
            <person name="Szabo A."/>
            <person name="Korponai K."/>
            <person name="Felfoldi T."/>
        </authorList>
    </citation>
    <scope>NUCLEOTIDE SEQUENCE</scope>
    <source>
        <strain evidence="2">DSM 107340</strain>
    </source>
</reference>
<proteinExistence type="predicted"/>
<dbReference type="RefSeq" id="WP_241276592.1">
    <property type="nucleotide sequence ID" value="NZ_JAKZGS010000028.1"/>
</dbReference>
<evidence type="ECO:0000313" key="2">
    <source>
        <dbReference type="EMBL" id="MCH7400099.1"/>
    </source>
</evidence>
<organism evidence="2 3">
    <name type="scientific">Belliella calami</name>
    <dbReference type="NCBI Taxonomy" id="2923436"/>
    <lineage>
        <taxon>Bacteria</taxon>
        <taxon>Pseudomonadati</taxon>
        <taxon>Bacteroidota</taxon>
        <taxon>Cytophagia</taxon>
        <taxon>Cytophagales</taxon>
        <taxon>Cyclobacteriaceae</taxon>
        <taxon>Belliella</taxon>
    </lineage>
</organism>
<dbReference type="InterPro" id="IPR021505">
    <property type="entry name" value="Phage_B3_Orf6"/>
</dbReference>
<name>A0ABS9UUC2_9BACT</name>
<protein>
    <submittedName>
        <fullName evidence="2">DUF3164 family protein</fullName>
    </submittedName>
</protein>
<evidence type="ECO:0000256" key="1">
    <source>
        <dbReference type="SAM" id="Coils"/>
    </source>
</evidence>
<sequence length="218" mass="25863">MQKEILNKQVSELTEEELSALLQERQKKARQEKAKKEKEYQLKKNQLVRELLHKAQGIQEILVEFKKQGYDQLKEHYELMKQMGEVASNNKGNFHLKSDDGQFKVEFSNHVNKEFDERAEIAAEHLNEFLESFMKKQNMASYKYIKGLSEKKNDKFDIGLVGRLFKMENEFDNPSWKKAIELFKASYTEVDTTQYIRFFIRNEQNGQYENVNLNFASV</sequence>
<gene>
    <name evidence="2" type="ORF">MM236_19040</name>
</gene>
<keyword evidence="3" id="KW-1185">Reference proteome</keyword>